<evidence type="ECO:0000313" key="5">
    <source>
        <dbReference type="EMBL" id="AUG51803.1"/>
    </source>
</evidence>
<comment type="function">
    <text evidence="4">Exhibits S-adenosyl-L-methionine-dependent methyltransferase activity.</text>
</comment>
<dbReference type="KEGG" id="thac:CSC3H3_03055"/>
<dbReference type="AlphaFoldDB" id="A0A2N3KYU0"/>
<gene>
    <name evidence="6" type="ORF">COO20_00465</name>
    <name evidence="5" type="ORF">CSC3H3_03055</name>
</gene>
<evidence type="ECO:0000256" key="1">
    <source>
        <dbReference type="ARBA" id="ARBA00008138"/>
    </source>
</evidence>
<evidence type="ECO:0000313" key="7">
    <source>
        <dbReference type="Proteomes" id="UP000233458"/>
    </source>
</evidence>
<evidence type="ECO:0000313" key="8">
    <source>
        <dbReference type="Proteomes" id="UP000233597"/>
    </source>
</evidence>
<dbReference type="SUPFAM" id="SSF53335">
    <property type="entry name" value="S-adenosyl-L-methionine-dependent methyltransferases"/>
    <property type="match status" value="1"/>
</dbReference>
<dbReference type="InterPro" id="IPR007213">
    <property type="entry name" value="Ppm1/Ppm2/Tcmp"/>
</dbReference>
<dbReference type="NCBIfam" id="TIGR00027">
    <property type="entry name" value="mthyl_TIGR00027"/>
    <property type="match status" value="1"/>
</dbReference>
<name>A0A2N3KYU0_9PROT</name>
<dbReference type="PANTHER" id="PTHR43619">
    <property type="entry name" value="S-ADENOSYL-L-METHIONINE-DEPENDENT METHYLTRANSFERASE YKTD-RELATED"/>
    <property type="match status" value="1"/>
</dbReference>
<dbReference type="EMBL" id="CP024199">
    <property type="protein sequence ID" value="AUG51803.1"/>
    <property type="molecule type" value="Genomic_DNA"/>
</dbReference>
<dbReference type="OrthoDB" id="9806164at2"/>
<dbReference type="InterPro" id="IPR029063">
    <property type="entry name" value="SAM-dependent_MTases_sf"/>
</dbReference>
<keyword evidence="7" id="KW-1185">Reference proteome</keyword>
<dbReference type="GO" id="GO:0008168">
    <property type="term" value="F:methyltransferase activity"/>
    <property type="evidence" value="ECO:0007669"/>
    <property type="project" value="UniProtKB-UniRule"/>
</dbReference>
<protein>
    <recommendedName>
        <fullName evidence="4">S-adenosyl-L-methionine-dependent methyltransferase</fullName>
        <ecNumber evidence="4">2.1.1.-</ecNumber>
    </recommendedName>
</protein>
<dbReference type="Gene3D" id="3.40.50.150">
    <property type="entry name" value="Vaccinia Virus protein VP39"/>
    <property type="match status" value="1"/>
</dbReference>
<reference evidence="5 7" key="2">
    <citation type="submission" date="2017-10" db="EMBL/GenBank/DDBJ databases">
        <title>Biodiversity and function of Thalassospira species in the particle-attached aromatic-hydrocarbon-degrading consortia from the surface seawater of the China South Sea.</title>
        <authorList>
            <person name="Dong C."/>
            <person name="Liu R."/>
            <person name="Shao Z."/>
        </authorList>
    </citation>
    <scope>NUCLEOTIDE SEQUENCE [LARGE SCALE GENOMIC DNA]</scope>
    <source>
        <strain evidence="5 7">CSC3H3</strain>
    </source>
</reference>
<dbReference type="Pfam" id="PF04072">
    <property type="entry name" value="LCM"/>
    <property type="match status" value="1"/>
</dbReference>
<keyword evidence="2 4" id="KW-0489">Methyltransferase</keyword>
<dbReference type="EMBL" id="NWTK01000001">
    <property type="protein sequence ID" value="PKR55732.1"/>
    <property type="molecule type" value="Genomic_DNA"/>
</dbReference>
<organism evidence="6 8">
    <name type="scientific">Thalassospira marina</name>
    <dbReference type="NCBI Taxonomy" id="2048283"/>
    <lineage>
        <taxon>Bacteria</taxon>
        <taxon>Pseudomonadati</taxon>
        <taxon>Pseudomonadota</taxon>
        <taxon>Alphaproteobacteria</taxon>
        <taxon>Rhodospirillales</taxon>
        <taxon>Thalassospiraceae</taxon>
        <taxon>Thalassospira</taxon>
    </lineage>
</organism>
<proteinExistence type="inferred from homology"/>
<dbReference type="Proteomes" id="UP000233597">
    <property type="component" value="Unassembled WGS sequence"/>
</dbReference>
<dbReference type="EC" id="2.1.1.-" evidence="4"/>
<accession>A0A2N3KYU0</accession>
<comment type="similarity">
    <text evidence="1 4">Belongs to the UPF0677 family.</text>
</comment>
<keyword evidence="4" id="KW-0949">S-adenosyl-L-methionine</keyword>
<dbReference type="InterPro" id="IPR011610">
    <property type="entry name" value="SAM_mthyl_Trfase_ML2640-like"/>
</dbReference>
<dbReference type="Proteomes" id="UP000233458">
    <property type="component" value="Chromosome"/>
</dbReference>
<keyword evidence="3" id="KW-0808">Transferase</keyword>
<evidence type="ECO:0000256" key="2">
    <source>
        <dbReference type="ARBA" id="ARBA00022603"/>
    </source>
</evidence>
<dbReference type="GO" id="GO:0032259">
    <property type="term" value="P:methylation"/>
    <property type="evidence" value="ECO:0007669"/>
    <property type="project" value="UniProtKB-KW"/>
</dbReference>
<evidence type="ECO:0000313" key="6">
    <source>
        <dbReference type="EMBL" id="PKR55732.1"/>
    </source>
</evidence>
<evidence type="ECO:0000256" key="3">
    <source>
        <dbReference type="ARBA" id="ARBA00022679"/>
    </source>
</evidence>
<dbReference type="PANTHER" id="PTHR43619:SF2">
    <property type="entry name" value="S-ADENOSYL-L-METHIONINE-DEPENDENT METHYLTRANSFERASES SUPERFAMILY PROTEIN"/>
    <property type="match status" value="1"/>
</dbReference>
<reference evidence="6 8" key="1">
    <citation type="submission" date="2017-09" db="EMBL/GenBank/DDBJ databases">
        <title>Biodiversity and function of Thalassospira species in the particle-attached aromatic-hydrocarbon-degrading consortia from the surface seawater of the South China Sea.</title>
        <authorList>
            <person name="Dong C."/>
            <person name="Liu R."/>
            <person name="Shao Z."/>
        </authorList>
    </citation>
    <scope>NUCLEOTIDE SEQUENCE [LARGE SCALE GENOMIC DNA]</scope>
    <source>
        <strain evidence="6 8">CSC1P2</strain>
    </source>
</reference>
<sequence length="338" mass="37946">MCRYGAGDSGTGRTAPGQFAGPGIAGIYSTTDYVFRGRDEVKEDTASSTAYTVLQGLVYVARRTQHSYLVPENVKRLGECVLSASEEGRARLAELDKPFVELKASIREFIFLPGITLHYILRKRCIEDKARAAIAGGVTQVISLGAGYDSLVFRLSCEFPDVNFIEIDHPATQKFKADAFDKTPESQAGLARVNYLSVDFTHQNIEDRLRGFDHFDPSRPTLFISEGVTVYLTEEEVTHMFTSIRNLSGVGTQFLFTVVEPHGSPRSNTRKALAWYLKFIGEPLKWTMEAPHMEAFLKKQGCKLHSIDATEQFREKYMSPERRARLHHGEYVVLAEFA</sequence>
<evidence type="ECO:0000256" key="4">
    <source>
        <dbReference type="RuleBase" id="RU362030"/>
    </source>
</evidence>